<evidence type="ECO:0000256" key="3">
    <source>
        <dbReference type="SAM" id="Coils"/>
    </source>
</evidence>
<dbReference type="GO" id="GO:0008199">
    <property type="term" value="F:ferric iron binding"/>
    <property type="evidence" value="ECO:0007669"/>
    <property type="project" value="InterPro"/>
</dbReference>
<reference evidence="5 6" key="1">
    <citation type="submission" date="2018-04" db="EMBL/GenBank/DDBJ databases">
        <title>Pararhodobacter oceanense sp. nov., isolated from marine intertidal sediment.</title>
        <authorList>
            <person name="Wang X.-L."/>
            <person name="Du Z.-J."/>
        </authorList>
    </citation>
    <scope>NUCLEOTIDE SEQUENCE [LARGE SCALE GENOMIC DNA]</scope>
    <source>
        <strain evidence="5 6">AM505</strain>
    </source>
</reference>
<gene>
    <name evidence="5" type="ORF">DDE20_10620</name>
</gene>
<proteinExistence type="inferred from homology"/>
<dbReference type="EMBL" id="QDKM01000004">
    <property type="protein sequence ID" value="PVH28643.1"/>
    <property type="molecule type" value="Genomic_DNA"/>
</dbReference>
<comment type="similarity">
    <text evidence="1 2">Belongs to the Dps family.</text>
</comment>
<dbReference type="Pfam" id="PF00210">
    <property type="entry name" value="Ferritin"/>
    <property type="match status" value="1"/>
</dbReference>
<evidence type="ECO:0000313" key="6">
    <source>
        <dbReference type="Proteomes" id="UP000245911"/>
    </source>
</evidence>
<evidence type="ECO:0000256" key="1">
    <source>
        <dbReference type="ARBA" id="ARBA00009497"/>
    </source>
</evidence>
<dbReference type="AlphaFoldDB" id="A0A2T8HTB7"/>
<evidence type="ECO:0000313" key="5">
    <source>
        <dbReference type="EMBL" id="PVH28643.1"/>
    </source>
</evidence>
<dbReference type="InterPro" id="IPR008331">
    <property type="entry name" value="Ferritin_DPS_dom"/>
</dbReference>
<evidence type="ECO:0000259" key="4">
    <source>
        <dbReference type="Pfam" id="PF00210"/>
    </source>
</evidence>
<dbReference type="InterPro" id="IPR009078">
    <property type="entry name" value="Ferritin-like_SF"/>
</dbReference>
<feature type="domain" description="Ferritin/DPS" evidence="4">
    <location>
        <begin position="27"/>
        <end position="161"/>
    </location>
</feature>
<protein>
    <submittedName>
        <fullName evidence="5">DNA starvation/stationary phase protection protein</fullName>
    </submittedName>
</protein>
<dbReference type="PANTHER" id="PTHR42932:SF3">
    <property type="entry name" value="DNA PROTECTION DURING STARVATION PROTEIN"/>
    <property type="match status" value="1"/>
</dbReference>
<dbReference type="PANTHER" id="PTHR42932">
    <property type="entry name" value="GENERAL STRESS PROTEIN 20U"/>
    <property type="match status" value="1"/>
</dbReference>
<dbReference type="RefSeq" id="WP_116558478.1">
    <property type="nucleotide sequence ID" value="NZ_QDKM01000004.1"/>
</dbReference>
<dbReference type="Gene3D" id="1.20.1260.10">
    <property type="match status" value="1"/>
</dbReference>
<comment type="caution">
    <text evidence="5">The sequence shown here is derived from an EMBL/GenBank/DDBJ whole genome shotgun (WGS) entry which is preliminary data.</text>
</comment>
<accession>A0A2T8HTB7</accession>
<dbReference type="SUPFAM" id="SSF47240">
    <property type="entry name" value="Ferritin-like"/>
    <property type="match status" value="1"/>
</dbReference>
<dbReference type="Proteomes" id="UP000245911">
    <property type="component" value="Unassembled WGS sequence"/>
</dbReference>
<dbReference type="InterPro" id="IPR012347">
    <property type="entry name" value="Ferritin-like"/>
</dbReference>
<name>A0A2T8HTB7_9RHOB</name>
<dbReference type="CDD" id="cd01043">
    <property type="entry name" value="DPS"/>
    <property type="match status" value="1"/>
</dbReference>
<feature type="coiled-coil region" evidence="3">
    <location>
        <begin position="105"/>
        <end position="132"/>
    </location>
</feature>
<dbReference type="OrthoDB" id="9797687at2"/>
<dbReference type="InterPro" id="IPR002177">
    <property type="entry name" value="DPS_DNA-bd"/>
</dbReference>
<dbReference type="PIRSF" id="PIRSF005900">
    <property type="entry name" value="Dps"/>
    <property type="match status" value="1"/>
</dbReference>
<sequence>MAKDKVETASGKDAGSAISNVKTVAEGLSDVLSETYRMVLKTHIYHWNVTGPQFRSIHMLTEEHYTEMFGAVDVLAERIRALGKPAVVAPQAFQSGPDSAEPDAGQNAQEMVAELQGEHERLAARMRALVETAEEAKDFATGDLATARAAFHEKAAWMLRASAA</sequence>
<organism evidence="5 6">
    <name type="scientific">Pararhodobacter oceanensis</name>
    <dbReference type="NCBI Taxonomy" id="2172121"/>
    <lineage>
        <taxon>Bacteria</taxon>
        <taxon>Pseudomonadati</taxon>
        <taxon>Pseudomonadota</taxon>
        <taxon>Alphaproteobacteria</taxon>
        <taxon>Rhodobacterales</taxon>
        <taxon>Paracoccaceae</taxon>
        <taxon>Pararhodobacter</taxon>
    </lineage>
</organism>
<evidence type="ECO:0000256" key="2">
    <source>
        <dbReference type="RuleBase" id="RU003875"/>
    </source>
</evidence>
<dbReference type="PRINTS" id="PR01346">
    <property type="entry name" value="HELNAPAPROT"/>
</dbReference>
<keyword evidence="3" id="KW-0175">Coiled coil</keyword>
<keyword evidence="6" id="KW-1185">Reference proteome</keyword>